<keyword evidence="2" id="KW-0472">Membrane</keyword>
<proteinExistence type="predicted"/>
<evidence type="ECO:0000256" key="2">
    <source>
        <dbReference type="SAM" id="Phobius"/>
    </source>
</evidence>
<evidence type="ECO:0000313" key="3">
    <source>
        <dbReference type="EMBL" id="GMG22942.1"/>
    </source>
</evidence>
<comment type="caution">
    <text evidence="3">The sequence shown here is derived from an EMBL/GenBank/DDBJ whole genome shotgun (WGS) entry which is preliminary data.</text>
</comment>
<gene>
    <name evidence="3" type="ORF">Aory04_000048400</name>
</gene>
<reference evidence="3" key="1">
    <citation type="submission" date="2023-04" db="EMBL/GenBank/DDBJ databases">
        <title>Aspergillus oryzae NBRC 4228.</title>
        <authorList>
            <person name="Ichikawa N."/>
            <person name="Sato H."/>
            <person name="Tonouchi N."/>
        </authorList>
    </citation>
    <scope>NUCLEOTIDE SEQUENCE</scope>
    <source>
        <strain evidence="3">NBRC 4228</strain>
    </source>
</reference>
<accession>A0AAN4YAE5</accession>
<sequence length="119" mass="12525">MVRNKTSTPTTSPQSQSSQSSQINTGAVTAGIVGGVAGVGIVGIVAFLLRLYIRRRAASLHQEPRASSYSYGSGTPEAVVARNQVPQELDCHDGAQPPRYELGAVGMTTQPGMRVTNRV</sequence>
<keyword evidence="2" id="KW-1133">Transmembrane helix</keyword>
<dbReference type="AlphaFoldDB" id="A0AAN4YAE5"/>
<feature type="region of interest" description="Disordered" evidence="1">
    <location>
        <begin position="1"/>
        <end position="23"/>
    </location>
</feature>
<name>A0AAN4YAE5_ASPOZ</name>
<dbReference type="EMBL" id="BSYA01000003">
    <property type="protein sequence ID" value="GMG22942.1"/>
    <property type="molecule type" value="Genomic_DNA"/>
</dbReference>
<dbReference type="Proteomes" id="UP001165205">
    <property type="component" value="Unassembled WGS sequence"/>
</dbReference>
<evidence type="ECO:0000313" key="4">
    <source>
        <dbReference type="Proteomes" id="UP001165205"/>
    </source>
</evidence>
<feature type="transmembrane region" description="Helical" evidence="2">
    <location>
        <begin position="27"/>
        <end position="53"/>
    </location>
</feature>
<evidence type="ECO:0000256" key="1">
    <source>
        <dbReference type="SAM" id="MobiDB-lite"/>
    </source>
</evidence>
<protein>
    <submittedName>
        <fullName evidence="3">Unnamed protein product</fullName>
    </submittedName>
</protein>
<organism evidence="3 4">
    <name type="scientific">Aspergillus oryzae</name>
    <name type="common">Yellow koji mold</name>
    <dbReference type="NCBI Taxonomy" id="5062"/>
    <lineage>
        <taxon>Eukaryota</taxon>
        <taxon>Fungi</taxon>
        <taxon>Dikarya</taxon>
        <taxon>Ascomycota</taxon>
        <taxon>Pezizomycotina</taxon>
        <taxon>Eurotiomycetes</taxon>
        <taxon>Eurotiomycetidae</taxon>
        <taxon>Eurotiales</taxon>
        <taxon>Aspergillaceae</taxon>
        <taxon>Aspergillus</taxon>
        <taxon>Aspergillus subgen. Circumdati</taxon>
    </lineage>
</organism>
<keyword evidence="2" id="KW-0812">Transmembrane</keyword>